<evidence type="ECO:0000313" key="1">
    <source>
        <dbReference type="EMBL" id="GAY49935.1"/>
    </source>
</evidence>
<protein>
    <submittedName>
        <fullName evidence="1">Uncharacterized protein</fullName>
    </submittedName>
</protein>
<dbReference type="AlphaFoldDB" id="A0A2H5PCY8"/>
<sequence>MDGITNPKYLKDHVIKLFIDPILKEAIRTILVFGIPSNRLSITSHFSSHRYLIAEKLLHLSLHFLGTRGPPEGDLPHLCLCFFHTLGFFIISDIALSTAMEDELDLAKTKVLK</sequence>
<organism evidence="1 2">
    <name type="scientific">Citrus unshiu</name>
    <name type="common">Satsuma mandarin</name>
    <name type="synonym">Citrus nobilis var. unshiu</name>
    <dbReference type="NCBI Taxonomy" id="55188"/>
    <lineage>
        <taxon>Eukaryota</taxon>
        <taxon>Viridiplantae</taxon>
        <taxon>Streptophyta</taxon>
        <taxon>Embryophyta</taxon>
        <taxon>Tracheophyta</taxon>
        <taxon>Spermatophyta</taxon>
        <taxon>Magnoliopsida</taxon>
        <taxon>eudicotyledons</taxon>
        <taxon>Gunneridae</taxon>
        <taxon>Pentapetalae</taxon>
        <taxon>rosids</taxon>
        <taxon>malvids</taxon>
        <taxon>Sapindales</taxon>
        <taxon>Rutaceae</taxon>
        <taxon>Aurantioideae</taxon>
        <taxon>Citrus</taxon>
    </lineage>
</organism>
<accession>A0A2H5PCY8</accession>
<name>A0A2H5PCY8_CITUN</name>
<comment type="caution">
    <text evidence="1">The sequence shown here is derived from an EMBL/GenBank/DDBJ whole genome shotgun (WGS) entry which is preliminary data.</text>
</comment>
<dbReference type="EMBL" id="BDQV01000057">
    <property type="protein sequence ID" value="GAY49935.1"/>
    <property type="molecule type" value="Genomic_DNA"/>
</dbReference>
<gene>
    <name evidence="1" type="ORF">CUMW_122890</name>
</gene>
<keyword evidence="2" id="KW-1185">Reference proteome</keyword>
<evidence type="ECO:0000313" key="2">
    <source>
        <dbReference type="Proteomes" id="UP000236630"/>
    </source>
</evidence>
<proteinExistence type="predicted"/>
<dbReference type="Proteomes" id="UP000236630">
    <property type="component" value="Unassembled WGS sequence"/>
</dbReference>
<reference evidence="1 2" key="1">
    <citation type="journal article" date="2017" name="Front. Genet.">
        <title>Draft sequencing of the heterozygous diploid genome of Satsuma (Citrus unshiu Marc.) using a hybrid assembly approach.</title>
        <authorList>
            <person name="Shimizu T."/>
            <person name="Tanizawa Y."/>
            <person name="Mochizuki T."/>
            <person name="Nagasaki H."/>
            <person name="Yoshioka T."/>
            <person name="Toyoda A."/>
            <person name="Fujiyama A."/>
            <person name="Kaminuma E."/>
            <person name="Nakamura Y."/>
        </authorList>
    </citation>
    <scope>NUCLEOTIDE SEQUENCE [LARGE SCALE GENOMIC DNA]</scope>
    <source>
        <strain evidence="2">cv. Miyagawa wase</strain>
    </source>
</reference>